<dbReference type="AlphaFoldDB" id="A0A397IVZ3"/>
<comment type="caution">
    <text evidence="1">The sequence shown here is derived from an EMBL/GenBank/DDBJ whole genome shotgun (WGS) entry which is preliminary data.</text>
</comment>
<evidence type="ECO:0000313" key="2">
    <source>
        <dbReference type="Proteomes" id="UP000266861"/>
    </source>
</evidence>
<evidence type="ECO:0000313" key="1">
    <source>
        <dbReference type="EMBL" id="RHZ80141.1"/>
    </source>
</evidence>
<protein>
    <submittedName>
        <fullName evidence="1">Uncharacterized protein</fullName>
    </submittedName>
</protein>
<dbReference type="EMBL" id="PQFF01000130">
    <property type="protein sequence ID" value="RHZ80141.1"/>
    <property type="molecule type" value="Genomic_DNA"/>
</dbReference>
<name>A0A397IVZ3_9GLOM</name>
<sequence length="82" mass="9793">MKLKDLNELGIKNKNIKFTLLNHFWIIKQDMITGEGIRIPRTVDSIEVEESDDDFGKIEYDQERITRYPTTRVRNQPLRNED</sequence>
<organism evidence="1 2">
    <name type="scientific">Diversispora epigaea</name>
    <dbReference type="NCBI Taxonomy" id="1348612"/>
    <lineage>
        <taxon>Eukaryota</taxon>
        <taxon>Fungi</taxon>
        <taxon>Fungi incertae sedis</taxon>
        <taxon>Mucoromycota</taxon>
        <taxon>Glomeromycotina</taxon>
        <taxon>Glomeromycetes</taxon>
        <taxon>Diversisporales</taxon>
        <taxon>Diversisporaceae</taxon>
        <taxon>Diversispora</taxon>
    </lineage>
</organism>
<proteinExistence type="predicted"/>
<reference evidence="1 2" key="1">
    <citation type="submission" date="2018-08" db="EMBL/GenBank/DDBJ databases">
        <title>Genome and evolution of the arbuscular mycorrhizal fungus Diversispora epigaea (formerly Glomus versiforme) and its bacterial endosymbionts.</title>
        <authorList>
            <person name="Sun X."/>
            <person name="Fei Z."/>
            <person name="Harrison M."/>
        </authorList>
    </citation>
    <scope>NUCLEOTIDE SEQUENCE [LARGE SCALE GENOMIC DNA]</scope>
    <source>
        <strain evidence="1 2">IT104</strain>
    </source>
</reference>
<gene>
    <name evidence="1" type="ORF">Glove_139g13</name>
</gene>
<accession>A0A397IVZ3</accession>
<dbReference type="Proteomes" id="UP000266861">
    <property type="component" value="Unassembled WGS sequence"/>
</dbReference>
<keyword evidence="2" id="KW-1185">Reference proteome</keyword>